<accession>A0A6J1M6M7</accession>
<comment type="similarity">
    <text evidence="7">Belongs to the peptidase S1 family. CLIP subfamily.</text>
</comment>
<keyword evidence="6" id="KW-0325">Glycoprotein</keyword>
<dbReference type="InterPro" id="IPR009003">
    <property type="entry name" value="Peptidase_S1_PA"/>
</dbReference>
<dbReference type="SMART" id="SM00020">
    <property type="entry name" value="Tryp_SPc"/>
    <property type="match status" value="1"/>
</dbReference>
<protein>
    <submittedName>
        <fullName evidence="12">Phenoloxidase-activating factor 3</fullName>
    </submittedName>
</protein>
<evidence type="ECO:0000256" key="4">
    <source>
        <dbReference type="ARBA" id="ARBA00023145"/>
    </source>
</evidence>
<dbReference type="CDD" id="cd00190">
    <property type="entry name" value="Tryp_SPc"/>
    <property type="match status" value="1"/>
</dbReference>
<dbReference type="GO" id="GO:0004252">
    <property type="term" value="F:serine-type endopeptidase activity"/>
    <property type="evidence" value="ECO:0007669"/>
    <property type="project" value="InterPro"/>
</dbReference>
<sequence length="516" mass="56795">MHLLLMKLICFIVISTLCFQIVCPASVCHCIRIKDCVPFARLLLHHKLEERASVFSMIHSAGCGFQGLDPLACCPHHQVASSHTSRSLRFAPTERWVWGTSSSSKRNPRLNFNFDRFVAHETEMQLLDYRDFEAQRNCPQPIEDYDDHTFKFGSGHHFHFHIDHDIETAEDELGPQPADRPIVFPGDLRFEHTASLTDQGELLADASQEQVMRDKMPMATPTVTPASAARMNPADCGISVNTRLLGGDAVVPGQFPWFARIAYRNRTSNRISYRCSGSVISNNYVVTAAHCVVNLVSDLEIFQVRIGDDISSPQDCAPNTKNCTKPNIFNIIRVLVHPNYDQPKYANDIALLALNNSISKFTPICLPLNSTAALADRMIGQMGVVAGWSTKAENSSSNSSGSAASVRFIRLPIVNTTSCAITYATLSENFQQPIVITPNHLCAQGQPMKDVCRGDSGGPFMDDGTSGLLNANGRYTLLGIVAFGPTLCGVTTVPGVYTAVSSYMNWIFDSINMLNT</sequence>
<dbReference type="PRINTS" id="PR00722">
    <property type="entry name" value="CHYMOTRYPSIN"/>
</dbReference>
<gene>
    <name evidence="12" type="primary">LOC111602737</name>
</gene>
<keyword evidence="2 9" id="KW-0732">Signal</keyword>
<evidence type="ECO:0000256" key="2">
    <source>
        <dbReference type="ARBA" id="ARBA00022729"/>
    </source>
</evidence>
<dbReference type="GO" id="GO:0046872">
    <property type="term" value="F:metal ion binding"/>
    <property type="evidence" value="ECO:0007669"/>
    <property type="project" value="UniProtKB-KW"/>
</dbReference>
<evidence type="ECO:0000256" key="7">
    <source>
        <dbReference type="ARBA" id="ARBA00024195"/>
    </source>
</evidence>
<feature type="signal peptide" evidence="9">
    <location>
        <begin position="1"/>
        <end position="18"/>
    </location>
</feature>
<keyword evidence="8" id="KW-0720">Serine protease</keyword>
<dbReference type="InterPro" id="IPR018114">
    <property type="entry name" value="TRYPSIN_HIS"/>
</dbReference>
<dbReference type="InterPro" id="IPR043504">
    <property type="entry name" value="Peptidase_S1_PA_chymotrypsin"/>
</dbReference>
<dbReference type="SUPFAM" id="SSF50494">
    <property type="entry name" value="Trypsin-like serine proteases"/>
    <property type="match status" value="1"/>
</dbReference>
<dbReference type="PANTHER" id="PTHR24260">
    <property type="match status" value="1"/>
</dbReference>
<dbReference type="InterPro" id="IPR001254">
    <property type="entry name" value="Trypsin_dom"/>
</dbReference>
<dbReference type="GeneID" id="111602737"/>
<evidence type="ECO:0000313" key="11">
    <source>
        <dbReference type="Proteomes" id="UP000504633"/>
    </source>
</evidence>
<dbReference type="InterPro" id="IPR033116">
    <property type="entry name" value="TRYPSIN_SER"/>
</dbReference>
<evidence type="ECO:0000256" key="9">
    <source>
        <dbReference type="SAM" id="SignalP"/>
    </source>
</evidence>
<keyword evidence="1" id="KW-0479">Metal-binding</keyword>
<dbReference type="PANTHER" id="PTHR24260:SF145">
    <property type="entry name" value="FI17609P1-RELATED"/>
    <property type="match status" value="1"/>
</dbReference>
<evidence type="ECO:0000256" key="3">
    <source>
        <dbReference type="ARBA" id="ARBA00022837"/>
    </source>
</evidence>
<dbReference type="Proteomes" id="UP000504633">
    <property type="component" value="Unplaced"/>
</dbReference>
<keyword evidence="4" id="KW-0865">Zymogen</keyword>
<keyword evidence="11" id="KW-1185">Reference proteome</keyword>
<dbReference type="GO" id="GO:0006508">
    <property type="term" value="P:proteolysis"/>
    <property type="evidence" value="ECO:0007669"/>
    <property type="project" value="UniProtKB-KW"/>
</dbReference>
<dbReference type="PROSITE" id="PS00134">
    <property type="entry name" value="TRYPSIN_HIS"/>
    <property type="match status" value="1"/>
</dbReference>
<name>A0A6J1M6M7_DROHY</name>
<evidence type="ECO:0000256" key="1">
    <source>
        <dbReference type="ARBA" id="ARBA00022723"/>
    </source>
</evidence>
<dbReference type="InterPro" id="IPR001314">
    <property type="entry name" value="Peptidase_S1A"/>
</dbReference>
<dbReference type="Pfam" id="PF00089">
    <property type="entry name" value="Trypsin"/>
    <property type="match status" value="1"/>
</dbReference>
<dbReference type="OMA" id="QDCAPNT"/>
<evidence type="ECO:0000256" key="6">
    <source>
        <dbReference type="ARBA" id="ARBA00023180"/>
    </source>
</evidence>
<proteinExistence type="inferred from homology"/>
<feature type="chain" id="PRO_5026834258" evidence="9">
    <location>
        <begin position="19"/>
        <end position="516"/>
    </location>
</feature>
<dbReference type="KEGG" id="dhe:111602737"/>
<dbReference type="AlphaFoldDB" id="A0A6J1M6M7"/>
<dbReference type="PROSITE" id="PS50240">
    <property type="entry name" value="TRYPSIN_DOM"/>
    <property type="match status" value="1"/>
</dbReference>
<dbReference type="InterPro" id="IPR051333">
    <property type="entry name" value="CLIP_Serine_Protease"/>
</dbReference>
<keyword evidence="3" id="KW-0106">Calcium</keyword>
<evidence type="ECO:0000256" key="5">
    <source>
        <dbReference type="ARBA" id="ARBA00023157"/>
    </source>
</evidence>
<dbReference type="InterPro" id="IPR038565">
    <property type="entry name" value="CLIP_sf"/>
</dbReference>
<dbReference type="OrthoDB" id="547031at2759"/>
<keyword evidence="8" id="KW-0645">Protease</keyword>
<evidence type="ECO:0000256" key="8">
    <source>
        <dbReference type="RuleBase" id="RU363034"/>
    </source>
</evidence>
<dbReference type="Gene3D" id="2.40.10.10">
    <property type="entry name" value="Trypsin-like serine proteases"/>
    <property type="match status" value="2"/>
</dbReference>
<dbReference type="RefSeq" id="XP_023175757.2">
    <property type="nucleotide sequence ID" value="XM_023319989.2"/>
</dbReference>
<evidence type="ECO:0000313" key="12">
    <source>
        <dbReference type="RefSeq" id="XP_023175757.2"/>
    </source>
</evidence>
<dbReference type="Gene3D" id="3.30.1640.30">
    <property type="match status" value="1"/>
</dbReference>
<dbReference type="PROSITE" id="PS00135">
    <property type="entry name" value="TRYPSIN_SER"/>
    <property type="match status" value="1"/>
</dbReference>
<keyword evidence="8" id="KW-0378">Hydrolase</keyword>
<dbReference type="FunFam" id="2.40.10.10:FF:000028">
    <property type="entry name" value="Serine protease easter"/>
    <property type="match status" value="1"/>
</dbReference>
<evidence type="ECO:0000259" key="10">
    <source>
        <dbReference type="PROSITE" id="PS50240"/>
    </source>
</evidence>
<reference evidence="12" key="1">
    <citation type="submission" date="2025-08" db="UniProtKB">
        <authorList>
            <consortium name="RefSeq"/>
        </authorList>
    </citation>
    <scope>IDENTIFICATION</scope>
    <source>
        <strain evidence="12">15085-1641.00</strain>
        <tissue evidence="12">Whole body</tissue>
    </source>
</reference>
<keyword evidence="5" id="KW-1015">Disulfide bond</keyword>
<feature type="domain" description="Peptidase S1" evidence="10">
    <location>
        <begin position="244"/>
        <end position="512"/>
    </location>
</feature>
<organism evidence="11 12">
    <name type="scientific">Drosophila hydei</name>
    <name type="common">Fruit fly</name>
    <dbReference type="NCBI Taxonomy" id="7224"/>
    <lineage>
        <taxon>Eukaryota</taxon>
        <taxon>Metazoa</taxon>
        <taxon>Ecdysozoa</taxon>
        <taxon>Arthropoda</taxon>
        <taxon>Hexapoda</taxon>
        <taxon>Insecta</taxon>
        <taxon>Pterygota</taxon>
        <taxon>Neoptera</taxon>
        <taxon>Endopterygota</taxon>
        <taxon>Diptera</taxon>
        <taxon>Brachycera</taxon>
        <taxon>Muscomorpha</taxon>
        <taxon>Ephydroidea</taxon>
        <taxon>Drosophilidae</taxon>
        <taxon>Drosophila</taxon>
    </lineage>
</organism>